<keyword evidence="11" id="KW-1185">Reference proteome</keyword>
<evidence type="ECO:0000256" key="2">
    <source>
        <dbReference type="ARBA" id="ARBA00022692"/>
    </source>
</evidence>
<dbReference type="PANTHER" id="PTHR16677">
    <property type="entry name" value="HEMATOPOIETIC PROGENITOR CELL ANTIGEN CD34"/>
    <property type="match status" value="1"/>
</dbReference>
<evidence type="ECO:0000256" key="1">
    <source>
        <dbReference type="ARBA" id="ARBA00004479"/>
    </source>
</evidence>
<keyword evidence="2 9" id="KW-0812">Transmembrane</keyword>
<feature type="region of interest" description="Disordered" evidence="8">
    <location>
        <begin position="143"/>
        <end position="207"/>
    </location>
</feature>
<dbReference type="InterPro" id="IPR013836">
    <property type="entry name" value="CD34/Podocalyxin"/>
</dbReference>
<name>A0A9D3LSA1_ANGAN</name>
<evidence type="ECO:0000256" key="3">
    <source>
        <dbReference type="ARBA" id="ARBA00022729"/>
    </source>
</evidence>
<evidence type="ECO:0000256" key="5">
    <source>
        <dbReference type="ARBA" id="ARBA00022989"/>
    </source>
</evidence>
<organism evidence="10 11">
    <name type="scientific">Anguilla anguilla</name>
    <name type="common">European freshwater eel</name>
    <name type="synonym">Muraena anguilla</name>
    <dbReference type="NCBI Taxonomy" id="7936"/>
    <lineage>
        <taxon>Eukaryota</taxon>
        <taxon>Metazoa</taxon>
        <taxon>Chordata</taxon>
        <taxon>Craniata</taxon>
        <taxon>Vertebrata</taxon>
        <taxon>Euteleostomi</taxon>
        <taxon>Actinopterygii</taxon>
        <taxon>Neopterygii</taxon>
        <taxon>Teleostei</taxon>
        <taxon>Anguilliformes</taxon>
        <taxon>Anguillidae</taxon>
        <taxon>Anguilla</taxon>
    </lineage>
</organism>
<keyword evidence="7" id="KW-0325">Glycoprotein</keyword>
<dbReference type="GO" id="GO:0005886">
    <property type="term" value="C:plasma membrane"/>
    <property type="evidence" value="ECO:0007669"/>
    <property type="project" value="UniProtKB-ARBA"/>
</dbReference>
<feature type="transmembrane region" description="Helical" evidence="9">
    <location>
        <begin position="113"/>
        <end position="134"/>
    </location>
</feature>
<keyword evidence="4" id="KW-0130">Cell adhesion</keyword>
<evidence type="ECO:0000313" key="11">
    <source>
        <dbReference type="Proteomes" id="UP001044222"/>
    </source>
</evidence>
<evidence type="ECO:0000256" key="8">
    <source>
        <dbReference type="SAM" id="MobiDB-lite"/>
    </source>
</evidence>
<evidence type="ECO:0000256" key="7">
    <source>
        <dbReference type="ARBA" id="ARBA00023180"/>
    </source>
</evidence>
<dbReference type="Pfam" id="PF06365">
    <property type="entry name" value="CD34_antigen"/>
    <property type="match status" value="1"/>
</dbReference>
<gene>
    <name evidence="10" type="ORF">ANANG_G00243750</name>
</gene>
<keyword evidence="3" id="KW-0732">Signal</keyword>
<proteinExistence type="predicted"/>
<evidence type="ECO:0000313" key="10">
    <source>
        <dbReference type="EMBL" id="KAG5835417.1"/>
    </source>
</evidence>
<accession>A0A9D3LSA1</accession>
<dbReference type="InterPro" id="IPR008083">
    <property type="entry name" value="CD34"/>
</dbReference>
<dbReference type="AlphaFoldDB" id="A0A9D3LSA1"/>
<dbReference type="EMBL" id="JAFIRN010000014">
    <property type="protein sequence ID" value="KAG5835417.1"/>
    <property type="molecule type" value="Genomic_DNA"/>
</dbReference>
<dbReference type="GO" id="GO:0007155">
    <property type="term" value="P:cell adhesion"/>
    <property type="evidence" value="ECO:0007669"/>
    <property type="project" value="UniProtKB-KW"/>
</dbReference>
<dbReference type="PANTHER" id="PTHR16677:SF1">
    <property type="entry name" value="HEMATOPOIETIC PROGENITOR CELL ANTIGEN CD34"/>
    <property type="match status" value="1"/>
</dbReference>
<keyword evidence="5 9" id="KW-1133">Transmembrane helix</keyword>
<comment type="subcellular location">
    <subcellularLocation>
        <location evidence="1">Membrane</location>
        <topology evidence="1">Single-pass type I membrane protein</topology>
    </subcellularLocation>
</comment>
<protein>
    <submittedName>
        <fullName evidence="10">Uncharacterized protein</fullName>
    </submittedName>
</protein>
<evidence type="ECO:0000256" key="9">
    <source>
        <dbReference type="SAM" id="Phobius"/>
    </source>
</evidence>
<evidence type="ECO:0000256" key="6">
    <source>
        <dbReference type="ARBA" id="ARBA00023136"/>
    </source>
</evidence>
<keyword evidence="6 9" id="KW-0472">Membrane</keyword>
<sequence>MKCCSDGPTVTQPAVDIQCVDKEALKDRDAVKLMLKDASSCEETKAKFKELMGDLCGSDCDIKIYQEDSSAQVIVSGEADANGMVNKFNSPGIKEKLGVVEASPRWGKHPPTVLVALLLTGLLLAALLIGGYCLRNHRSQQAKGSKLEPFPVDQENQGNTLVSVAPLHPQEPQDKPSANGESPEGVKTEAPDQRPLSRQVPVADTEL</sequence>
<reference evidence="10" key="1">
    <citation type="submission" date="2021-01" db="EMBL/GenBank/DDBJ databases">
        <title>A chromosome-scale assembly of European eel, Anguilla anguilla.</title>
        <authorList>
            <person name="Henkel C."/>
            <person name="Jong-Raadsen S.A."/>
            <person name="Dufour S."/>
            <person name="Weltzien F.-A."/>
            <person name="Palstra A.P."/>
            <person name="Pelster B."/>
            <person name="Spaink H.P."/>
            <person name="Van Den Thillart G.E."/>
            <person name="Jansen H."/>
            <person name="Zahm M."/>
            <person name="Klopp C."/>
            <person name="Cedric C."/>
            <person name="Louis A."/>
            <person name="Berthelot C."/>
            <person name="Parey E."/>
            <person name="Roest Crollius H."/>
            <person name="Montfort J."/>
            <person name="Robinson-Rechavi M."/>
            <person name="Bucao C."/>
            <person name="Bouchez O."/>
            <person name="Gislard M."/>
            <person name="Lluch J."/>
            <person name="Milhes M."/>
            <person name="Lampietro C."/>
            <person name="Lopez Roques C."/>
            <person name="Donnadieu C."/>
            <person name="Braasch I."/>
            <person name="Desvignes T."/>
            <person name="Postlethwait J."/>
            <person name="Bobe J."/>
            <person name="Guiguen Y."/>
            <person name="Dirks R."/>
        </authorList>
    </citation>
    <scope>NUCLEOTIDE SEQUENCE</scope>
    <source>
        <strain evidence="10">Tag_6206</strain>
        <tissue evidence="10">Liver</tissue>
    </source>
</reference>
<dbReference type="Proteomes" id="UP001044222">
    <property type="component" value="Chromosome 14"/>
</dbReference>
<comment type="caution">
    <text evidence="10">The sequence shown here is derived from an EMBL/GenBank/DDBJ whole genome shotgun (WGS) entry which is preliminary data.</text>
</comment>
<evidence type="ECO:0000256" key="4">
    <source>
        <dbReference type="ARBA" id="ARBA00022889"/>
    </source>
</evidence>